<dbReference type="EMBL" id="CM017633">
    <property type="protein sequence ID" value="TYH45124.1"/>
    <property type="molecule type" value="Genomic_DNA"/>
</dbReference>
<accession>A0A5D2IRN5</accession>
<reference evidence="1 2" key="1">
    <citation type="submission" date="2019-07" db="EMBL/GenBank/DDBJ databases">
        <title>WGS assembly of Gossypium tomentosum.</title>
        <authorList>
            <person name="Chen Z.J."/>
            <person name="Sreedasyam A."/>
            <person name="Ando A."/>
            <person name="Song Q."/>
            <person name="De L."/>
            <person name="Hulse-Kemp A."/>
            <person name="Ding M."/>
            <person name="Ye W."/>
            <person name="Kirkbride R."/>
            <person name="Jenkins J."/>
            <person name="Plott C."/>
            <person name="Lovell J."/>
            <person name="Lin Y.-M."/>
            <person name="Vaughn R."/>
            <person name="Liu B."/>
            <person name="Li W."/>
            <person name="Simpson S."/>
            <person name="Scheffler B."/>
            <person name="Saski C."/>
            <person name="Grover C."/>
            <person name="Hu G."/>
            <person name="Conover J."/>
            <person name="Carlson J."/>
            <person name="Shu S."/>
            <person name="Boston L."/>
            <person name="Williams M."/>
            <person name="Peterson D."/>
            <person name="Mcgee K."/>
            <person name="Jones D."/>
            <person name="Wendel J."/>
            <person name="Stelly D."/>
            <person name="Grimwood J."/>
            <person name="Schmutz J."/>
        </authorList>
    </citation>
    <scope>NUCLEOTIDE SEQUENCE [LARGE SCALE GENOMIC DNA]</scope>
    <source>
        <strain evidence="1">7179.01</strain>
    </source>
</reference>
<organism evidence="1 2">
    <name type="scientific">Gossypium tomentosum</name>
    <name type="common">Hawaiian cotton</name>
    <name type="synonym">Gossypium sandvicense</name>
    <dbReference type="NCBI Taxonomy" id="34277"/>
    <lineage>
        <taxon>Eukaryota</taxon>
        <taxon>Viridiplantae</taxon>
        <taxon>Streptophyta</taxon>
        <taxon>Embryophyta</taxon>
        <taxon>Tracheophyta</taxon>
        <taxon>Spermatophyta</taxon>
        <taxon>Magnoliopsida</taxon>
        <taxon>eudicotyledons</taxon>
        <taxon>Gunneridae</taxon>
        <taxon>Pentapetalae</taxon>
        <taxon>rosids</taxon>
        <taxon>malvids</taxon>
        <taxon>Malvales</taxon>
        <taxon>Malvaceae</taxon>
        <taxon>Malvoideae</taxon>
        <taxon>Gossypium</taxon>
    </lineage>
</organism>
<keyword evidence="2" id="KW-1185">Reference proteome</keyword>
<evidence type="ECO:0000313" key="1">
    <source>
        <dbReference type="EMBL" id="TYH45124.1"/>
    </source>
</evidence>
<proteinExistence type="predicted"/>
<evidence type="ECO:0000313" key="2">
    <source>
        <dbReference type="Proteomes" id="UP000322667"/>
    </source>
</evidence>
<dbReference type="AlphaFoldDB" id="A0A5D2IRN5"/>
<sequence length="65" mass="7174">MPQDTPSISKIDGTHSLENIQTLKTCRYHLPKTSSLPKSKPFAAHSSLQSLPLPLLSIWFPPPPP</sequence>
<name>A0A5D2IRN5_GOSTO</name>
<dbReference type="Proteomes" id="UP000322667">
    <property type="component" value="Chromosome D11"/>
</dbReference>
<protein>
    <submittedName>
        <fullName evidence="1">Uncharacterized protein</fullName>
    </submittedName>
</protein>
<gene>
    <name evidence="1" type="ORF">ES332_D11G242800v1</name>
</gene>